<gene>
    <name evidence="2" type="ORF">AWP47_18115</name>
</gene>
<dbReference type="Proteomes" id="UP000185794">
    <property type="component" value="Unassembled WGS sequence"/>
</dbReference>
<dbReference type="EMBL" id="LRKC01000139">
    <property type="protein sequence ID" value="OKV08140.1"/>
    <property type="molecule type" value="Genomic_DNA"/>
</dbReference>
<proteinExistence type="predicted"/>
<evidence type="ECO:0000313" key="3">
    <source>
        <dbReference type="Proteomes" id="UP000185794"/>
    </source>
</evidence>
<keyword evidence="2" id="KW-0067">ATP-binding</keyword>
<evidence type="ECO:0000259" key="1">
    <source>
        <dbReference type="Pfam" id="PF22548"/>
    </source>
</evidence>
<accession>A0A1Q6BC79</accession>
<evidence type="ECO:0000313" key="2">
    <source>
        <dbReference type="EMBL" id="OKV08140.1"/>
    </source>
</evidence>
<comment type="caution">
    <text evidence="2">The sequence shown here is derived from an EMBL/GenBank/DDBJ whole genome shotgun (WGS) entry which is preliminary data.</text>
</comment>
<name>A0A1Q6BC79_ECOLX</name>
<reference evidence="2 3" key="1">
    <citation type="journal article" date="2017" name="Front. Cell. Infect. Microbiol.">
        <title>Chaperone-usher pili loci of human colonization factor-negative enterotoxigenic Escherichia coli.</title>
        <authorList>
            <person name="Del Canto F."/>
            <person name="Vidal R."/>
            <person name="Stine O.C."/>
            <person name="Pop M."/>
        </authorList>
    </citation>
    <scope>NUCLEOTIDE SEQUENCE [LARGE SCALE GENOMIC DNA]</scope>
    <source>
        <strain evidence="2 3">700324</strain>
    </source>
</reference>
<sequence>MAHKSDSDELSALRAENARFISLIEAHGIEWRLKQQIPVKKSSILSTDDKVALFRQLSRERDDVWVLRWESKTSGKSGYSPACAN</sequence>
<feature type="domain" description="TOTE conflict system primase" evidence="1">
    <location>
        <begin position="49"/>
        <end position="85"/>
    </location>
</feature>
<dbReference type="AlphaFoldDB" id="A0A1Q6BC79"/>
<organism evidence="2 3">
    <name type="scientific">Escherichia coli</name>
    <dbReference type="NCBI Taxonomy" id="562"/>
    <lineage>
        <taxon>Bacteria</taxon>
        <taxon>Pseudomonadati</taxon>
        <taxon>Pseudomonadota</taxon>
        <taxon>Gammaproteobacteria</taxon>
        <taxon>Enterobacterales</taxon>
        <taxon>Enterobacteriaceae</taxon>
        <taxon>Escherichia</taxon>
    </lineage>
</organism>
<keyword evidence="2" id="KW-0547">Nucleotide-binding</keyword>
<keyword evidence="2" id="KW-0378">Hydrolase</keyword>
<dbReference type="GO" id="GO:0004386">
    <property type="term" value="F:helicase activity"/>
    <property type="evidence" value="ECO:0007669"/>
    <property type="project" value="UniProtKB-KW"/>
</dbReference>
<dbReference type="Pfam" id="PF22548">
    <property type="entry name" value="AEP-TOTE"/>
    <property type="match status" value="1"/>
</dbReference>
<keyword evidence="2" id="KW-0347">Helicase</keyword>
<protein>
    <submittedName>
        <fullName evidence="2">Helicase</fullName>
    </submittedName>
</protein>
<dbReference type="InterPro" id="IPR054347">
    <property type="entry name" value="TOTE_primase"/>
</dbReference>